<dbReference type="EMBL" id="MSFM01000005">
    <property type="protein sequence ID" value="PKY04697.1"/>
    <property type="molecule type" value="Genomic_DNA"/>
</dbReference>
<accession>A0A2I1D494</accession>
<dbReference type="Proteomes" id="UP000234254">
    <property type="component" value="Unassembled WGS sequence"/>
</dbReference>
<evidence type="ECO:0000256" key="2">
    <source>
        <dbReference type="ARBA" id="ARBA00023015"/>
    </source>
</evidence>
<evidence type="ECO:0000256" key="3">
    <source>
        <dbReference type="ARBA" id="ARBA00023125"/>
    </source>
</evidence>
<dbReference type="PANTHER" id="PTHR37534:SF43">
    <property type="entry name" value="FINGER DOMAIN PROTEIN, PUTATIVE (AFU_ORTHOLOGUE AFUA_1G01850)-RELATED"/>
    <property type="match status" value="1"/>
</dbReference>
<dbReference type="SUPFAM" id="SSF57701">
    <property type="entry name" value="Zn2/Cys6 DNA-binding domain"/>
    <property type="match status" value="1"/>
</dbReference>
<feature type="domain" description="Zn(2)-C6 fungal-type" evidence="7">
    <location>
        <begin position="19"/>
        <end position="49"/>
    </location>
</feature>
<keyword evidence="9" id="KW-1185">Reference proteome</keyword>
<dbReference type="InterPro" id="IPR036864">
    <property type="entry name" value="Zn2-C6_fun-type_DNA-bd_sf"/>
</dbReference>
<comment type="caution">
    <text evidence="8">The sequence shown here is derived from an EMBL/GenBank/DDBJ whole genome shotgun (WGS) entry which is preliminary data.</text>
</comment>
<protein>
    <recommendedName>
        <fullName evidence="7">Zn(2)-C6 fungal-type domain-containing protein</fullName>
    </recommendedName>
</protein>
<dbReference type="GO" id="GO:0000976">
    <property type="term" value="F:transcription cis-regulatory region binding"/>
    <property type="evidence" value="ECO:0007669"/>
    <property type="project" value="TreeGrafter"/>
</dbReference>
<dbReference type="GO" id="GO:0005634">
    <property type="term" value="C:nucleus"/>
    <property type="evidence" value="ECO:0007669"/>
    <property type="project" value="UniProtKB-SubCell"/>
</dbReference>
<dbReference type="Gene3D" id="4.10.240.10">
    <property type="entry name" value="Zn(2)-C6 fungal-type DNA-binding domain"/>
    <property type="match status" value="1"/>
</dbReference>
<dbReference type="Pfam" id="PF11951">
    <property type="entry name" value="Fungal_trans_2"/>
    <property type="match status" value="1"/>
</dbReference>
<dbReference type="AlphaFoldDB" id="A0A2I1D494"/>
<feature type="region of interest" description="Disordered" evidence="6">
    <location>
        <begin position="124"/>
        <end position="173"/>
    </location>
</feature>
<keyword evidence="5" id="KW-0539">Nucleus</keyword>
<dbReference type="OrthoDB" id="5229455at2759"/>
<evidence type="ECO:0000259" key="7">
    <source>
        <dbReference type="PROSITE" id="PS50048"/>
    </source>
</evidence>
<dbReference type="SMART" id="SM00066">
    <property type="entry name" value="GAL4"/>
    <property type="match status" value="1"/>
</dbReference>
<dbReference type="PROSITE" id="PS50048">
    <property type="entry name" value="ZN2_CY6_FUNGAL_2"/>
    <property type="match status" value="1"/>
</dbReference>
<reference evidence="8" key="1">
    <citation type="submission" date="2016-12" db="EMBL/GenBank/DDBJ databases">
        <title>The genomes of Aspergillus section Nigri reveals drivers in fungal speciation.</title>
        <authorList>
            <consortium name="DOE Joint Genome Institute"/>
            <person name="Vesth T.C."/>
            <person name="Nybo J."/>
            <person name="Theobald S."/>
            <person name="Brandl J."/>
            <person name="Frisvad J.C."/>
            <person name="Nielsen K.F."/>
            <person name="Lyhne E.K."/>
            <person name="Kogle M.E."/>
            <person name="Kuo A."/>
            <person name="Riley R."/>
            <person name="Clum A."/>
            <person name="Nolan M."/>
            <person name="Lipzen A."/>
            <person name="Salamov A."/>
            <person name="Henrissat B."/>
            <person name="Wiebenga A."/>
            <person name="De vries R.P."/>
            <person name="Grigoriev I.V."/>
            <person name="Mortensen U.H."/>
            <person name="Andersen M.R."/>
            <person name="Baker S.E."/>
        </authorList>
    </citation>
    <scope>NUCLEOTIDE SEQUENCE</scope>
    <source>
        <strain evidence="8">IBT 28561</strain>
    </source>
</reference>
<dbReference type="GO" id="GO:0000981">
    <property type="term" value="F:DNA-binding transcription factor activity, RNA polymerase II-specific"/>
    <property type="evidence" value="ECO:0007669"/>
    <property type="project" value="InterPro"/>
</dbReference>
<dbReference type="GO" id="GO:0045944">
    <property type="term" value="P:positive regulation of transcription by RNA polymerase II"/>
    <property type="evidence" value="ECO:0007669"/>
    <property type="project" value="TreeGrafter"/>
</dbReference>
<dbReference type="RefSeq" id="XP_024693291.1">
    <property type="nucleotide sequence ID" value="XM_024832733.1"/>
</dbReference>
<gene>
    <name evidence="8" type="ORF">P168DRAFT_137596</name>
</gene>
<dbReference type="InterPro" id="IPR001138">
    <property type="entry name" value="Zn2Cys6_DnaBD"/>
</dbReference>
<proteinExistence type="predicted"/>
<feature type="compositionally biased region" description="Low complexity" evidence="6">
    <location>
        <begin position="156"/>
        <end position="171"/>
    </location>
</feature>
<dbReference type="CDD" id="cd00067">
    <property type="entry name" value="GAL4"/>
    <property type="match status" value="1"/>
</dbReference>
<dbReference type="PANTHER" id="PTHR37534">
    <property type="entry name" value="TRANSCRIPTIONAL ACTIVATOR PROTEIN UGA3"/>
    <property type="match status" value="1"/>
</dbReference>
<evidence type="ECO:0000313" key="8">
    <source>
        <dbReference type="EMBL" id="PKY04697.1"/>
    </source>
</evidence>
<feature type="compositionally biased region" description="Polar residues" evidence="6">
    <location>
        <begin position="146"/>
        <end position="155"/>
    </location>
</feature>
<comment type="subcellular location">
    <subcellularLocation>
        <location evidence="1">Nucleus</location>
    </subcellularLocation>
</comment>
<feature type="region of interest" description="Disordered" evidence="6">
    <location>
        <begin position="299"/>
        <end position="333"/>
    </location>
</feature>
<dbReference type="VEuPathDB" id="FungiDB:P168DRAFT_137596"/>
<dbReference type="GO" id="GO:0008270">
    <property type="term" value="F:zinc ion binding"/>
    <property type="evidence" value="ECO:0007669"/>
    <property type="project" value="InterPro"/>
</dbReference>
<evidence type="ECO:0000313" key="9">
    <source>
        <dbReference type="Proteomes" id="UP000234254"/>
    </source>
</evidence>
<keyword evidence="3" id="KW-0238">DNA-binding</keyword>
<evidence type="ECO:0000256" key="5">
    <source>
        <dbReference type="ARBA" id="ARBA00023242"/>
    </source>
</evidence>
<evidence type="ECO:0000256" key="1">
    <source>
        <dbReference type="ARBA" id="ARBA00004123"/>
    </source>
</evidence>
<evidence type="ECO:0000256" key="4">
    <source>
        <dbReference type="ARBA" id="ARBA00023163"/>
    </source>
</evidence>
<dbReference type="PROSITE" id="PS00463">
    <property type="entry name" value="ZN2_CY6_FUNGAL_1"/>
    <property type="match status" value="1"/>
</dbReference>
<feature type="region of interest" description="Disordered" evidence="6">
    <location>
        <begin position="235"/>
        <end position="256"/>
    </location>
</feature>
<dbReference type="InterPro" id="IPR021858">
    <property type="entry name" value="Fun_TF"/>
</dbReference>
<keyword evidence="4" id="KW-0804">Transcription</keyword>
<organism evidence="8 9">
    <name type="scientific">Aspergillus campestris (strain IBT 28561)</name>
    <dbReference type="NCBI Taxonomy" id="1392248"/>
    <lineage>
        <taxon>Eukaryota</taxon>
        <taxon>Fungi</taxon>
        <taxon>Dikarya</taxon>
        <taxon>Ascomycota</taxon>
        <taxon>Pezizomycotina</taxon>
        <taxon>Eurotiomycetes</taxon>
        <taxon>Eurotiomycetidae</taxon>
        <taxon>Eurotiales</taxon>
        <taxon>Aspergillaceae</taxon>
        <taxon>Aspergillus</taxon>
        <taxon>Aspergillus subgen. Circumdati</taxon>
    </lineage>
</organism>
<dbReference type="Pfam" id="PF00172">
    <property type="entry name" value="Zn_clus"/>
    <property type="match status" value="1"/>
</dbReference>
<name>A0A2I1D494_ASPC2</name>
<feature type="region of interest" description="Disordered" evidence="6">
    <location>
        <begin position="392"/>
        <end position="411"/>
    </location>
</feature>
<evidence type="ECO:0000256" key="6">
    <source>
        <dbReference type="SAM" id="MobiDB-lite"/>
    </source>
</evidence>
<dbReference type="GeneID" id="36540255"/>
<feature type="compositionally biased region" description="Polar residues" evidence="6">
    <location>
        <begin position="392"/>
        <end position="409"/>
    </location>
</feature>
<sequence>MPRPRRPGAPDPKRRSRKGCWPCKARKVKCGEEKPACLNCRRQNEKCDYSIRLNWGGRARRPSAVDSPNSQSSGHSAHGQFMTLDLFSPATDHKPPNGADGRAAPELAEHFLWDGGLVGNMALATSSPRGSHDIHESSPTGPPVNPSCTSDSASVDMSPPSQDPDAASPWPQLSPQMTAALSHGAPCYAPPIPHALDGVPYPSPADTSSSIGSLAALNFSPDPVTRPISFLRQTADPSHGVAHGSPSEHESPSHSTHSIDLAVSANMGNVYAEYRHDPVGSDRRRSSIFSSLDLRDVSPVQTTTTTTQESSLAKVTDRPRASDRLPYSDCGHMPPAVDGPIDLTHSEKKWHAYLTSVTDNYGLDCGRPDLDLNKNDDHSAIDINYALDQGGRTDTPSAHASCSTGTSSHHGPDHARYDYYASPVPINIPRYLSPLPPSLVRTPINLMYFHHFLHHTARMLVPHDCADNPFVSVLPTMAIGDSNLLNLLLAYSASHRARYLGHPEPSNRIAHWVSNVFPTLRVALEDSHENVTDSHLAAAIMLLSLKIVSPSTFEVPIPWQSHLKLARDLFVARQTHLAYRGNEVGAFLTRWLGYLDIMGALSCRHSDPPLLAYYTVLSTCSTSVGEDEFGVDCFTGFTPRTGLFLTRLGRLVHQCDNERFDDFGTFLPDWQPSATVLHEAESLLADSDVLETHAHAHGEHLVATDSADIFAIDRAVRSAGLIHLHRRVLNTPASAPPVRTALTELIRALSQIRPGVAADSGALFPLFTAGCEAQDAEQRAAINERFEVIEQTGMKQIQNARALMQLCWNENLPWIALAQGEFVG</sequence>
<keyword evidence="2" id="KW-0805">Transcription regulation</keyword>